<keyword evidence="2" id="KW-0808">Transferase</keyword>
<evidence type="ECO:0000259" key="1">
    <source>
        <dbReference type="Pfam" id="PF04230"/>
    </source>
</evidence>
<proteinExistence type="predicted"/>
<dbReference type="GO" id="GO:0016740">
    <property type="term" value="F:transferase activity"/>
    <property type="evidence" value="ECO:0007669"/>
    <property type="project" value="UniProtKB-KW"/>
</dbReference>
<organism evidence="2 3">
    <name type="scientific">Advenella mandrilli</name>
    <dbReference type="NCBI Taxonomy" id="2800330"/>
    <lineage>
        <taxon>Bacteria</taxon>
        <taxon>Pseudomonadati</taxon>
        <taxon>Pseudomonadota</taxon>
        <taxon>Betaproteobacteria</taxon>
        <taxon>Burkholderiales</taxon>
        <taxon>Alcaligenaceae</taxon>
    </lineage>
</organism>
<dbReference type="InterPro" id="IPR007345">
    <property type="entry name" value="Polysacch_pyruvyl_Trfase"/>
</dbReference>
<evidence type="ECO:0000313" key="2">
    <source>
        <dbReference type="EMBL" id="MBK1781748.1"/>
    </source>
</evidence>
<feature type="domain" description="Polysaccharide pyruvyl transferase" evidence="1">
    <location>
        <begin position="50"/>
        <end position="294"/>
    </location>
</feature>
<dbReference type="Pfam" id="PF04230">
    <property type="entry name" value="PS_pyruv_trans"/>
    <property type="match status" value="1"/>
</dbReference>
<accession>A0ABS1EF20</accession>
<dbReference type="EMBL" id="JAENGP010000012">
    <property type="protein sequence ID" value="MBK1781748.1"/>
    <property type="molecule type" value="Genomic_DNA"/>
</dbReference>
<dbReference type="PANTHER" id="PTHR36836:SF1">
    <property type="entry name" value="COLANIC ACID BIOSYNTHESIS PROTEIN WCAK"/>
    <property type="match status" value="1"/>
</dbReference>
<gene>
    <name evidence="2" type="ORF">JHL22_11015</name>
</gene>
<comment type="caution">
    <text evidence="2">The sequence shown here is derived from an EMBL/GenBank/DDBJ whole genome shotgun (WGS) entry which is preliminary data.</text>
</comment>
<sequence length="349" mass="40880">MNFKKIIPFKIKYNLRLVFEKYKKTNIFSKINLDKNKKKAYIFLAADYGNLGDVAITFSQTEFLKKHSNYQIIEIPISQSIAGLHWLNKNIQKDDLITIIGGGNIGDLYEQIEYIRQLVIKSYPKNKIISFPQSIDFSNTNFGKKQIEKAKKVYNSHKNLVLVAREEVSYLTMKDLFPKVKIILTPDIVLSQDQSQNQKKRQGLVVCLRDDAEKSLSKQQQNTMLKILKNHFKNNLKFYDTHIGRNNLSIDERNHELTNIWSIFKGAELVVTDRLHGMIFCYITQTPCIVLQNNNHKIKGTINWIKDCGYIHFIENFDEFHFKETLNKNQKPTQYQSLQQYYSPLISEL</sequence>
<dbReference type="RefSeq" id="WP_200237263.1">
    <property type="nucleotide sequence ID" value="NZ_JAENGP010000012.1"/>
</dbReference>
<name>A0ABS1EF20_9BURK</name>
<protein>
    <submittedName>
        <fullName evidence="2">Polysaccharide pyruvyl transferase family protein</fullName>
    </submittedName>
</protein>
<reference evidence="2 3" key="1">
    <citation type="submission" date="2020-12" db="EMBL/GenBank/DDBJ databases">
        <authorList>
            <person name="Lu T."/>
            <person name="Wang Q."/>
            <person name="Han X."/>
        </authorList>
    </citation>
    <scope>NUCLEOTIDE SEQUENCE [LARGE SCALE GENOMIC DNA]</scope>
    <source>
        <strain evidence="2 3">WQ 585</strain>
    </source>
</reference>
<dbReference type="Proteomes" id="UP000635316">
    <property type="component" value="Unassembled WGS sequence"/>
</dbReference>
<keyword evidence="3" id="KW-1185">Reference proteome</keyword>
<dbReference type="PANTHER" id="PTHR36836">
    <property type="entry name" value="COLANIC ACID BIOSYNTHESIS PROTEIN WCAK"/>
    <property type="match status" value="1"/>
</dbReference>
<evidence type="ECO:0000313" key="3">
    <source>
        <dbReference type="Proteomes" id="UP000635316"/>
    </source>
</evidence>